<dbReference type="GO" id="GO:0042273">
    <property type="term" value="P:ribosomal large subunit biogenesis"/>
    <property type="evidence" value="ECO:0007669"/>
    <property type="project" value="UniProtKB-UniRule"/>
</dbReference>
<evidence type="ECO:0000256" key="2">
    <source>
        <dbReference type="SAM" id="MobiDB-lite"/>
    </source>
</evidence>
<evidence type="ECO:0000259" key="3">
    <source>
        <dbReference type="Pfam" id="PF08158"/>
    </source>
</evidence>
<organism evidence="4 5">
    <name type="scientific">Ichthyophthirius multifiliis</name>
    <name type="common">White spot disease agent</name>
    <name type="synonym">Ich</name>
    <dbReference type="NCBI Taxonomy" id="5932"/>
    <lineage>
        <taxon>Eukaryota</taxon>
        <taxon>Sar</taxon>
        <taxon>Alveolata</taxon>
        <taxon>Ciliophora</taxon>
        <taxon>Intramacronucleata</taxon>
        <taxon>Oligohymenophorea</taxon>
        <taxon>Hymenostomatida</taxon>
        <taxon>Ophryoglenina</taxon>
        <taxon>Ichthyophthirius</taxon>
    </lineage>
</organism>
<dbReference type="Proteomes" id="UP000008983">
    <property type="component" value="Unassembled WGS sequence"/>
</dbReference>
<name>G0R4G2_ICHMU</name>
<gene>
    <name evidence="4" type="ORF">IMG5_192410</name>
</gene>
<dbReference type="GO" id="GO:0015031">
    <property type="term" value="P:protein transport"/>
    <property type="evidence" value="ECO:0007669"/>
    <property type="project" value="UniProtKB-KW"/>
</dbReference>
<protein>
    <recommendedName>
        <fullName evidence="1">Protein SDA1</fullName>
    </recommendedName>
</protein>
<dbReference type="AlphaFoldDB" id="G0R4G2"/>
<dbReference type="PANTHER" id="PTHR12730">
    <property type="entry name" value="HSDA/SDA1-RELATED"/>
    <property type="match status" value="1"/>
</dbReference>
<feature type="compositionally biased region" description="Basic residues" evidence="2">
    <location>
        <begin position="343"/>
        <end position="353"/>
    </location>
</feature>
<comment type="function">
    <text evidence="1">Required for 60S pre-ribosomal subunits export to the cytoplasm.</text>
</comment>
<dbReference type="InParanoid" id="G0R4G2"/>
<dbReference type="GO" id="GO:0016874">
    <property type="term" value="F:ligase activity"/>
    <property type="evidence" value="ECO:0007669"/>
    <property type="project" value="UniProtKB-KW"/>
</dbReference>
<sequence>MAMMHLISRMIGRHQLIILSFYSFVQKYLQPHQKEITKILAYLAESVHKLVPPEELQSVVKHIIENFVNDRCSEQAMTWGLNTIREMCLKNYHIIDDFSLNYLAGYYNYKNKYVSKSAKSIINLFRQINPKLLDKKFRGRMKQDSRLNDDNDELLGYGQEYVHDKIEGADLIDDGGDVPIYMDRVMTDEDFRKIKFLQMKQAQEEDFKQQEIIEKMKLNGYYNDEDSWEEDENDEEQEDYKQNKKDKKQQKKNNDYNSEDYNEVSEISDDYQEDEEGDEIEDEEDELEEGDEDEDEFEDELEEGNADEAEVEEYKKQVQQIQIEGKIQKNEQNKQKSEDVSKKQKSKTLKLNNKKRKEDLAKFEGYSSFDSEEYEEEFENNRNIHGFINQDYINIFKKKKSEA</sequence>
<dbReference type="OMA" id="TIREMCN"/>
<dbReference type="GO" id="GO:0000055">
    <property type="term" value="P:ribosomal large subunit export from nucleus"/>
    <property type="evidence" value="ECO:0007669"/>
    <property type="project" value="UniProtKB-UniRule"/>
</dbReference>
<evidence type="ECO:0000313" key="4">
    <source>
        <dbReference type="EMBL" id="EGR27637.1"/>
    </source>
</evidence>
<keyword evidence="1" id="KW-0690">Ribosome biogenesis</keyword>
<feature type="domain" description="SDA1 N-terminal" evidence="3">
    <location>
        <begin position="1"/>
        <end position="110"/>
    </location>
</feature>
<keyword evidence="1" id="KW-0813">Transport</keyword>
<keyword evidence="5" id="KW-1185">Reference proteome</keyword>
<feature type="compositionally biased region" description="Basic and acidic residues" evidence="2">
    <location>
        <begin position="326"/>
        <end position="342"/>
    </location>
</feature>
<dbReference type="eggNOG" id="KOG2229">
    <property type="taxonomic scope" value="Eukaryota"/>
</dbReference>
<dbReference type="InterPro" id="IPR027312">
    <property type="entry name" value="Sda1"/>
</dbReference>
<keyword evidence="1" id="KW-0653">Protein transport</keyword>
<dbReference type="Pfam" id="PF08158">
    <property type="entry name" value="SDA1_HEAT"/>
    <property type="match status" value="1"/>
</dbReference>
<dbReference type="OrthoDB" id="2196187at2759"/>
<comment type="subcellular location">
    <subcellularLocation>
        <location evidence="1">Nucleus</location>
        <location evidence="1">Nucleolus</location>
    </subcellularLocation>
</comment>
<evidence type="ECO:0000256" key="1">
    <source>
        <dbReference type="RuleBase" id="RU365057"/>
    </source>
</evidence>
<dbReference type="GeneID" id="14903711"/>
<keyword evidence="4" id="KW-0436">Ligase</keyword>
<dbReference type="InterPro" id="IPR012977">
    <property type="entry name" value="SDA1_N"/>
</dbReference>
<dbReference type="STRING" id="857967.G0R4G2"/>
<reference evidence="4 5" key="1">
    <citation type="submission" date="2011-07" db="EMBL/GenBank/DDBJ databases">
        <authorList>
            <person name="Coyne R."/>
            <person name="Brami D."/>
            <person name="Johnson J."/>
            <person name="Hostetler J."/>
            <person name="Hannick L."/>
            <person name="Clark T."/>
            <person name="Cassidy-Hanley D."/>
            <person name="Inman J."/>
        </authorList>
    </citation>
    <scope>NUCLEOTIDE SEQUENCE [LARGE SCALE GENOMIC DNA]</scope>
    <source>
        <strain evidence="4 5">G5</strain>
    </source>
</reference>
<dbReference type="RefSeq" id="XP_004025089.1">
    <property type="nucleotide sequence ID" value="XM_004025040.1"/>
</dbReference>
<proteinExistence type="inferred from homology"/>
<comment type="similarity">
    <text evidence="1">Belongs to the SDA1 family.</text>
</comment>
<dbReference type="PANTHER" id="PTHR12730:SF0">
    <property type="entry name" value="PROTEIN SDA1 HOMOLOG"/>
    <property type="match status" value="1"/>
</dbReference>
<feature type="non-terminal residue" evidence="4">
    <location>
        <position position="403"/>
    </location>
</feature>
<feature type="compositionally biased region" description="Acidic residues" evidence="2">
    <location>
        <begin position="224"/>
        <end position="238"/>
    </location>
</feature>
<evidence type="ECO:0000313" key="5">
    <source>
        <dbReference type="Proteomes" id="UP000008983"/>
    </source>
</evidence>
<accession>G0R4G2</accession>
<feature type="region of interest" description="Disordered" evidence="2">
    <location>
        <begin position="224"/>
        <end position="353"/>
    </location>
</feature>
<dbReference type="EMBL" id="GL984343">
    <property type="protein sequence ID" value="EGR27637.1"/>
    <property type="molecule type" value="Genomic_DNA"/>
</dbReference>
<keyword evidence="1" id="KW-0539">Nucleus</keyword>
<dbReference type="GO" id="GO:0005730">
    <property type="term" value="C:nucleolus"/>
    <property type="evidence" value="ECO:0007669"/>
    <property type="project" value="UniProtKB-SubCell"/>
</dbReference>
<feature type="compositionally biased region" description="Acidic residues" evidence="2">
    <location>
        <begin position="257"/>
        <end position="311"/>
    </location>
</feature>